<dbReference type="AlphaFoldDB" id="A0A0R3Q7V3"/>
<accession>A0A0R3Q7V3</accession>
<dbReference type="WBParaSite" id="BTMF_0000240701-mRNA-1">
    <property type="protein sequence ID" value="BTMF_0000240701-mRNA-1"/>
    <property type="gene ID" value="BTMF_0000240701"/>
</dbReference>
<dbReference type="EMBL" id="UZAG01001306">
    <property type="protein sequence ID" value="VDO10958.1"/>
    <property type="molecule type" value="Genomic_DNA"/>
</dbReference>
<protein>
    <submittedName>
        <fullName evidence="1 3">Uncharacterized protein</fullName>
    </submittedName>
</protein>
<keyword evidence="2" id="KW-1185">Reference proteome</keyword>
<gene>
    <name evidence="1" type="ORF">BTMF_LOCUS1737</name>
</gene>
<reference evidence="3" key="1">
    <citation type="submission" date="2017-02" db="UniProtKB">
        <authorList>
            <consortium name="WormBaseParasite"/>
        </authorList>
    </citation>
    <scope>IDENTIFICATION</scope>
</reference>
<evidence type="ECO:0000313" key="1">
    <source>
        <dbReference type="EMBL" id="VDO10958.1"/>
    </source>
</evidence>
<name>A0A0R3Q7V3_9BILA</name>
<dbReference type="Proteomes" id="UP000280834">
    <property type="component" value="Unassembled WGS sequence"/>
</dbReference>
<evidence type="ECO:0000313" key="2">
    <source>
        <dbReference type="Proteomes" id="UP000280834"/>
    </source>
</evidence>
<proteinExistence type="predicted"/>
<reference evidence="1 2" key="2">
    <citation type="submission" date="2018-11" db="EMBL/GenBank/DDBJ databases">
        <authorList>
            <consortium name="Pathogen Informatics"/>
        </authorList>
    </citation>
    <scope>NUCLEOTIDE SEQUENCE [LARGE SCALE GENOMIC DNA]</scope>
</reference>
<evidence type="ECO:0000313" key="3">
    <source>
        <dbReference type="WBParaSite" id="BTMF_0000240701-mRNA-1"/>
    </source>
</evidence>
<sequence length="42" mass="5169">MFCSGTLSDPRRNFKRCYVMYFDCNNIDSFILYYFDYLIVFS</sequence>
<organism evidence="3">
    <name type="scientific">Brugia timori</name>
    <dbReference type="NCBI Taxonomy" id="42155"/>
    <lineage>
        <taxon>Eukaryota</taxon>
        <taxon>Metazoa</taxon>
        <taxon>Ecdysozoa</taxon>
        <taxon>Nematoda</taxon>
        <taxon>Chromadorea</taxon>
        <taxon>Rhabditida</taxon>
        <taxon>Spirurina</taxon>
        <taxon>Spiruromorpha</taxon>
        <taxon>Filarioidea</taxon>
        <taxon>Onchocercidae</taxon>
        <taxon>Brugia</taxon>
    </lineage>
</organism>